<comment type="caution">
    <text evidence="1">The sequence shown here is derived from an EMBL/GenBank/DDBJ whole genome shotgun (WGS) entry which is preliminary data.</text>
</comment>
<dbReference type="AlphaFoldDB" id="A0A5D0WPL0"/>
<evidence type="ECO:0000313" key="1">
    <source>
        <dbReference type="EMBL" id="TYC85571.1"/>
    </source>
</evidence>
<dbReference type="Proteomes" id="UP000322619">
    <property type="component" value="Unassembled WGS sequence"/>
</dbReference>
<organism evidence="1 2">
    <name type="scientific">Acetobacterium wieringae</name>
    <dbReference type="NCBI Taxonomy" id="52694"/>
    <lineage>
        <taxon>Bacteria</taxon>
        <taxon>Bacillati</taxon>
        <taxon>Bacillota</taxon>
        <taxon>Clostridia</taxon>
        <taxon>Eubacteriales</taxon>
        <taxon>Eubacteriaceae</taxon>
        <taxon>Acetobacterium</taxon>
    </lineage>
</organism>
<reference evidence="1 2" key="1">
    <citation type="submission" date="2019-08" db="EMBL/GenBank/DDBJ databases">
        <title>Isolation and enrichment of carboxydotrophic bacteria from anaerobic sludge for the production of bio-based chemicals from syngas.</title>
        <authorList>
            <person name="Antares A.L."/>
            <person name="Moreira J."/>
            <person name="Diender M."/>
            <person name="Parshina S.N."/>
            <person name="Stams A.J.M."/>
            <person name="Alves M."/>
            <person name="Alves J.I."/>
            <person name="Sousa D.Z."/>
        </authorList>
    </citation>
    <scope>NUCLEOTIDE SEQUENCE [LARGE SCALE GENOMIC DNA]</scope>
    <source>
        <strain evidence="1 2">JM</strain>
    </source>
</reference>
<dbReference type="EMBL" id="VSLA01000014">
    <property type="protein sequence ID" value="TYC85571.1"/>
    <property type="molecule type" value="Genomic_DNA"/>
</dbReference>
<protein>
    <submittedName>
        <fullName evidence="1">Uncharacterized protein</fullName>
    </submittedName>
</protein>
<proteinExistence type="predicted"/>
<gene>
    <name evidence="1" type="ORF">FXB42_09365</name>
</gene>
<evidence type="ECO:0000313" key="2">
    <source>
        <dbReference type="Proteomes" id="UP000322619"/>
    </source>
</evidence>
<sequence length="90" mass="10003">MNAYQKLCNGIGNDSLAALLESIENRESHQDTPENDEFITNFYDLLGKIDHDDLRNSIEEMSSSWASAAMYQGFVLGFQEAVNLLTGGVK</sequence>
<accession>A0A5D0WPL0</accession>
<dbReference type="RefSeq" id="WP_148637600.1">
    <property type="nucleotide sequence ID" value="NZ_VSLA01000014.1"/>
</dbReference>
<name>A0A5D0WPL0_9FIRM</name>